<dbReference type="InterPro" id="IPR015408">
    <property type="entry name" value="Znf_Mcm10/DnaG"/>
</dbReference>
<dbReference type="EMBL" id="LXWW01000027">
    <property type="protein sequence ID" value="OAO17514.1"/>
    <property type="molecule type" value="Genomic_DNA"/>
</dbReference>
<dbReference type="SMART" id="SM01280">
    <property type="entry name" value="Mcm10"/>
    <property type="match status" value="1"/>
</dbReference>
<name>A0A196SNV0_BLAHN</name>
<dbReference type="Proteomes" id="UP000078348">
    <property type="component" value="Unassembled WGS sequence"/>
</dbReference>
<gene>
    <name evidence="11" type="ORF">AV274_0757</name>
</gene>
<dbReference type="GO" id="GO:0006270">
    <property type="term" value="P:DNA replication initiation"/>
    <property type="evidence" value="ECO:0007669"/>
    <property type="project" value="InterPro"/>
</dbReference>
<evidence type="ECO:0000259" key="10">
    <source>
        <dbReference type="SMART" id="SM01280"/>
    </source>
</evidence>
<keyword evidence="7" id="KW-0862">Zinc</keyword>
<dbReference type="InterPro" id="IPR012340">
    <property type="entry name" value="NA-bd_OB-fold"/>
</dbReference>
<dbReference type="GO" id="GO:0003697">
    <property type="term" value="F:single-stranded DNA binding"/>
    <property type="evidence" value="ECO:0007669"/>
    <property type="project" value="InterPro"/>
</dbReference>
<feature type="compositionally biased region" description="Basic and acidic residues" evidence="9">
    <location>
        <begin position="338"/>
        <end position="348"/>
    </location>
</feature>
<dbReference type="InterPro" id="IPR040184">
    <property type="entry name" value="Mcm10"/>
</dbReference>
<comment type="subcellular location">
    <subcellularLocation>
        <location evidence="1">Nucleus</location>
    </subcellularLocation>
</comment>
<proteinExistence type="inferred from homology"/>
<dbReference type="Pfam" id="PF22379">
    <property type="entry name" value="OB_MCM10"/>
    <property type="match status" value="1"/>
</dbReference>
<feature type="region of interest" description="Disordered" evidence="9">
    <location>
        <begin position="271"/>
        <end position="323"/>
    </location>
</feature>
<evidence type="ECO:0000256" key="6">
    <source>
        <dbReference type="ARBA" id="ARBA00022771"/>
    </source>
</evidence>
<keyword evidence="12" id="KW-1185">Reference proteome</keyword>
<evidence type="ECO:0000256" key="7">
    <source>
        <dbReference type="ARBA" id="ARBA00022833"/>
    </source>
</evidence>
<reference evidence="11 12" key="1">
    <citation type="submission" date="2016-05" db="EMBL/GenBank/DDBJ databases">
        <title>Nuclear genome of Blastocystis sp. subtype 1 NandII.</title>
        <authorList>
            <person name="Gentekaki E."/>
            <person name="Curtis B."/>
            <person name="Stairs C."/>
            <person name="Eme L."/>
            <person name="Herman E."/>
            <person name="Klimes V."/>
            <person name="Arias M.C."/>
            <person name="Elias M."/>
            <person name="Hilliou F."/>
            <person name="Klute M."/>
            <person name="Malik S.-B."/>
            <person name="Pightling A."/>
            <person name="Rachubinski R."/>
            <person name="Salas D."/>
            <person name="Schlacht A."/>
            <person name="Suga H."/>
            <person name="Archibald J."/>
            <person name="Ball S.G."/>
            <person name="Clark G."/>
            <person name="Dacks J."/>
            <person name="Van Der Giezen M."/>
            <person name="Tsaousis A."/>
            <person name="Roger A."/>
        </authorList>
    </citation>
    <scope>NUCLEOTIDE SEQUENCE [LARGE SCALE GENOMIC DNA]</scope>
    <source>
        <strain evidence="12">ATCC 50177 / NandII</strain>
    </source>
</reference>
<feature type="region of interest" description="Disordered" evidence="9">
    <location>
        <begin position="338"/>
        <end position="357"/>
    </location>
</feature>
<evidence type="ECO:0000256" key="3">
    <source>
        <dbReference type="ARBA" id="ARBA00017770"/>
    </source>
</evidence>
<keyword evidence="8" id="KW-0539">Nucleus</keyword>
<keyword evidence="6" id="KW-0863">Zinc-finger</keyword>
<dbReference type="GO" id="GO:0003688">
    <property type="term" value="F:DNA replication origin binding"/>
    <property type="evidence" value="ECO:0007669"/>
    <property type="project" value="TreeGrafter"/>
</dbReference>
<comment type="similarity">
    <text evidence="2">Belongs to the MCM10 family.</text>
</comment>
<evidence type="ECO:0000256" key="4">
    <source>
        <dbReference type="ARBA" id="ARBA00022705"/>
    </source>
</evidence>
<comment type="caution">
    <text evidence="11">The sequence shown here is derived from an EMBL/GenBank/DDBJ whole genome shotgun (WGS) entry which is preliminary data.</text>
</comment>
<dbReference type="PANTHER" id="PTHR13454:SF11">
    <property type="entry name" value="PROTEIN MCM10 HOMOLOG"/>
    <property type="match status" value="1"/>
</dbReference>
<accession>A0A196SNV0</accession>
<dbReference type="GO" id="GO:0043596">
    <property type="term" value="C:nuclear replication fork"/>
    <property type="evidence" value="ECO:0007669"/>
    <property type="project" value="TreeGrafter"/>
</dbReference>
<dbReference type="OrthoDB" id="273123at2759"/>
<organism evidence="11 12">
    <name type="scientific">Blastocystis sp. subtype 1 (strain ATCC 50177 / NandII)</name>
    <dbReference type="NCBI Taxonomy" id="478820"/>
    <lineage>
        <taxon>Eukaryota</taxon>
        <taxon>Sar</taxon>
        <taxon>Stramenopiles</taxon>
        <taxon>Bigyra</taxon>
        <taxon>Opalozoa</taxon>
        <taxon>Opalinata</taxon>
        <taxon>Blastocystidae</taxon>
        <taxon>Blastocystis</taxon>
    </lineage>
</organism>
<feature type="domain" description="Replication factor Mcm10 C-terminal" evidence="10">
    <location>
        <begin position="208"/>
        <end position="508"/>
    </location>
</feature>
<dbReference type="STRING" id="478820.A0A196SNV0"/>
<dbReference type="GO" id="GO:0008270">
    <property type="term" value="F:zinc ion binding"/>
    <property type="evidence" value="ECO:0007669"/>
    <property type="project" value="UniProtKB-KW"/>
</dbReference>
<protein>
    <recommendedName>
        <fullName evidence="3">Protein MCM10 homolog</fullName>
    </recommendedName>
</protein>
<sequence>MANILADNKKRAVAKESGDLLRDSRTHIRVGNRLVGKEMVNIQMKGRHYVPLENLNTAETEKLHLDDEDWVTAGVVHRRVTGSTQSGRPLFYLQITDMKDTYVTLFPHGSETQYPTIPQGGLVYILNPTIIPSRDGSQKVALSISNSRCLIHIGQAVDYGVCCATQRNGLKCMNAVNKEVSRYCLYHIRKTQEDVNTMRCEVSTELLTKNIVANNLSEGRFQIGKEVIDFRKKEQKQGVSIAKLAGLKECKTQIVDGVRVGGYVASRMLEKKKEEERKRRRKEESELPQKKPQRVSLDSVPLLGRGVSSNGMIDLEEDENDRQQKMHEIREKLDQLQEEKKTKKKEQAKQIPLTPTGNSVFDALMKATTSSLEQQKEEVLKKRSAYAEKELREQLRIAQEREALLEKKEEERLKVTSLDVVCYWCHNCKKFVENGLGREYCESSGHYLEIRHEKKRMFECMQCHSRKSFIGTEKPVTPCGCGNVLWCLCPFFKEKAVKTEKLMITPDSIHLLYCHEAKTGD</sequence>
<evidence type="ECO:0000256" key="1">
    <source>
        <dbReference type="ARBA" id="ARBA00004123"/>
    </source>
</evidence>
<dbReference type="Pfam" id="PF09329">
    <property type="entry name" value="zf-primase"/>
    <property type="match status" value="1"/>
</dbReference>
<dbReference type="AlphaFoldDB" id="A0A196SNV0"/>
<evidence type="ECO:0000256" key="2">
    <source>
        <dbReference type="ARBA" id="ARBA00009679"/>
    </source>
</evidence>
<dbReference type="InterPro" id="IPR055065">
    <property type="entry name" value="OB_MCM10"/>
</dbReference>
<dbReference type="Gene3D" id="2.40.50.140">
    <property type="entry name" value="Nucleic acid-binding proteins"/>
    <property type="match status" value="1"/>
</dbReference>
<evidence type="ECO:0000256" key="9">
    <source>
        <dbReference type="SAM" id="MobiDB-lite"/>
    </source>
</evidence>
<evidence type="ECO:0000256" key="5">
    <source>
        <dbReference type="ARBA" id="ARBA00022723"/>
    </source>
</evidence>
<keyword evidence="5" id="KW-0479">Metal-binding</keyword>
<evidence type="ECO:0000313" key="12">
    <source>
        <dbReference type="Proteomes" id="UP000078348"/>
    </source>
</evidence>
<feature type="compositionally biased region" description="Basic and acidic residues" evidence="9">
    <location>
        <begin position="271"/>
        <end position="289"/>
    </location>
</feature>
<evidence type="ECO:0000313" key="11">
    <source>
        <dbReference type="EMBL" id="OAO17514.1"/>
    </source>
</evidence>
<dbReference type="PANTHER" id="PTHR13454">
    <property type="entry name" value="PROTEIN MCM10 HOMOLOG"/>
    <property type="match status" value="1"/>
</dbReference>
<keyword evidence="4" id="KW-0235">DNA replication</keyword>
<dbReference type="InterPro" id="IPR015411">
    <property type="entry name" value="Rep_factor_Mcm10_C"/>
</dbReference>
<evidence type="ECO:0000256" key="8">
    <source>
        <dbReference type="ARBA" id="ARBA00023242"/>
    </source>
</evidence>